<dbReference type="EMBL" id="PCVM01000106">
    <property type="protein sequence ID" value="PIQ73076.1"/>
    <property type="molecule type" value="Genomic_DNA"/>
</dbReference>
<dbReference type="InterPro" id="IPR013783">
    <property type="entry name" value="Ig-like_fold"/>
</dbReference>
<name>A0A2M6IT36_9BACT</name>
<dbReference type="Gene3D" id="2.60.40.10">
    <property type="entry name" value="Immunoglobulins"/>
    <property type="match status" value="1"/>
</dbReference>
<feature type="transmembrane region" description="Helical" evidence="1">
    <location>
        <begin position="6"/>
        <end position="27"/>
    </location>
</feature>
<gene>
    <name evidence="2" type="ORF">COV58_04460</name>
</gene>
<proteinExistence type="predicted"/>
<reference evidence="2 3" key="1">
    <citation type="submission" date="2017-09" db="EMBL/GenBank/DDBJ databases">
        <title>Depth-based differentiation of microbial function through sediment-hosted aquifers and enrichment of novel symbionts in the deep terrestrial subsurface.</title>
        <authorList>
            <person name="Probst A.J."/>
            <person name="Ladd B."/>
            <person name="Jarett J.K."/>
            <person name="Geller-Mcgrath D.E."/>
            <person name="Sieber C.M."/>
            <person name="Emerson J.B."/>
            <person name="Anantharaman K."/>
            <person name="Thomas B.C."/>
            <person name="Malmstrom R."/>
            <person name="Stieglmeier M."/>
            <person name="Klingl A."/>
            <person name="Woyke T."/>
            <person name="Ryan C.M."/>
            <person name="Banfield J.F."/>
        </authorList>
    </citation>
    <scope>NUCLEOTIDE SEQUENCE [LARGE SCALE GENOMIC DNA]</scope>
    <source>
        <strain evidence="2">CG11_big_fil_rev_8_21_14_0_20_36_8</strain>
    </source>
</reference>
<keyword evidence="1" id="KW-0812">Transmembrane</keyword>
<dbReference type="AlphaFoldDB" id="A0A2M6IT36"/>
<protein>
    <submittedName>
        <fullName evidence="2">Uncharacterized protein</fullName>
    </submittedName>
</protein>
<dbReference type="Proteomes" id="UP000231056">
    <property type="component" value="Unassembled WGS sequence"/>
</dbReference>
<keyword evidence="1" id="KW-1133">Transmembrane helix</keyword>
<organism evidence="2 3">
    <name type="scientific">Candidatus Roizmanbacteria bacterium CG11_big_fil_rev_8_21_14_0_20_36_8</name>
    <dbReference type="NCBI Taxonomy" id="1974856"/>
    <lineage>
        <taxon>Bacteria</taxon>
        <taxon>Candidatus Roizmaniibacteriota</taxon>
    </lineage>
</organism>
<evidence type="ECO:0000313" key="2">
    <source>
        <dbReference type="EMBL" id="PIQ73076.1"/>
    </source>
</evidence>
<evidence type="ECO:0000256" key="1">
    <source>
        <dbReference type="SAM" id="Phobius"/>
    </source>
</evidence>
<sequence length="144" mass="15558">MNRETGIAVIFGIGLGALVGIIIFLNVGTGTVTKVIPVAKNEKVQIEKPSSKVIEKEGILKLKTPEDKIVVDAKEITVSGSTTPKSLIIIQSPVSRVILKNDKEEFKSSFPLAVGENNITVSTYKDSNTPQEKSVSVYYIPTVE</sequence>
<keyword evidence="1" id="KW-0472">Membrane</keyword>
<accession>A0A2M6IT36</accession>
<comment type="caution">
    <text evidence="2">The sequence shown here is derived from an EMBL/GenBank/DDBJ whole genome shotgun (WGS) entry which is preliminary data.</text>
</comment>
<evidence type="ECO:0000313" key="3">
    <source>
        <dbReference type="Proteomes" id="UP000231056"/>
    </source>
</evidence>